<keyword evidence="4" id="KW-0812">Transmembrane</keyword>
<evidence type="ECO:0000256" key="5">
    <source>
        <dbReference type="ARBA" id="ARBA00022801"/>
    </source>
</evidence>
<evidence type="ECO:0000256" key="1">
    <source>
        <dbReference type="ARBA" id="ARBA00004141"/>
    </source>
</evidence>
<evidence type="ECO:0000256" key="3">
    <source>
        <dbReference type="ARBA" id="ARBA00022670"/>
    </source>
</evidence>
<dbReference type="WBParaSite" id="nRc.2.0.1.t38000-RA">
    <property type="protein sequence ID" value="nRc.2.0.1.t38000-RA"/>
    <property type="gene ID" value="nRc.2.0.1.g38000"/>
</dbReference>
<dbReference type="GO" id="GO:0006508">
    <property type="term" value="P:proteolysis"/>
    <property type="evidence" value="ECO:0007669"/>
    <property type="project" value="UniProtKB-KW"/>
</dbReference>
<dbReference type="Pfam" id="PF01694">
    <property type="entry name" value="Rhomboid"/>
    <property type="match status" value="1"/>
</dbReference>
<dbReference type="InterPro" id="IPR022764">
    <property type="entry name" value="Peptidase_S54_rhomboid_dom"/>
</dbReference>
<evidence type="ECO:0000259" key="8">
    <source>
        <dbReference type="Pfam" id="PF01694"/>
    </source>
</evidence>
<reference evidence="10" key="1">
    <citation type="submission" date="2022-11" db="UniProtKB">
        <authorList>
            <consortium name="WormBaseParasite"/>
        </authorList>
    </citation>
    <scope>IDENTIFICATION</scope>
</reference>
<evidence type="ECO:0000256" key="2">
    <source>
        <dbReference type="ARBA" id="ARBA00009045"/>
    </source>
</evidence>
<dbReference type="OMA" id="CWIELLV"/>
<keyword evidence="5" id="KW-0378">Hydrolase</keyword>
<dbReference type="PANTHER" id="PTHR43066">
    <property type="entry name" value="RHOMBOID-RELATED PROTEIN"/>
    <property type="match status" value="1"/>
</dbReference>
<sequence length="140" mass="16032">MPVAVTSPSRLIRVIFALKTLTNHYYPNEDAWLLGQFPVPSKYACWIELLVIQVLVPNASFLGHLAGILVGLAFTMSPLKYLMDTVFIDILGQHITHDRQPHENPSHNDHFYEYTGGLSEEEQVRRAMDESSRFKKYQSL</sequence>
<comment type="subcellular location">
    <subcellularLocation>
        <location evidence="1">Membrane</location>
        <topology evidence="1">Multi-pass membrane protein</topology>
    </subcellularLocation>
</comment>
<comment type="similarity">
    <text evidence="2">Belongs to the peptidase S54 family.</text>
</comment>
<feature type="domain" description="Peptidase S54 rhomboid" evidence="8">
    <location>
        <begin position="14"/>
        <end position="76"/>
    </location>
</feature>
<keyword evidence="9" id="KW-1185">Reference proteome</keyword>
<dbReference type="SUPFAM" id="SSF144091">
    <property type="entry name" value="Rhomboid-like"/>
    <property type="match status" value="1"/>
</dbReference>
<dbReference type="GO" id="GO:0004252">
    <property type="term" value="F:serine-type endopeptidase activity"/>
    <property type="evidence" value="ECO:0007669"/>
    <property type="project" value="InterPro"/>
</dbReference>
<organism evidence="9 10">
    <name type="scientific">Romanomermis culicivorax</name>
    <name type="common">Nematode worm</name>
    <dbReference type="NCBI Taxonomy" id="13658"/>
    <lineage>
        <taxon>Eukaryota</taxon>
        <taxon>Metazoa</taxon>
        <taxon>Ecdysozoa</taxon>
        <taxon>Nematoda</taxon>
        <taxon>Enoplea</taxon>
        <taxon>Dorylaimia</taxon>
        <taxon>Mermithida</taxon>
        <taxon>Mermithoidea</taxon>
        <taxon>Mermithidae</taxon>
        <taxon>Romanomermis</taxon>
    </lineage>
</organism>
<protein>
    <submittedName>
        <fullName evidence="10">Peptidase S54 rhomboid domain-containing protein</fullName>
    </submittedName>
</protein>
<evidence type="ECO:0000256" key="4">
    <source>
        <dbReference type="ARBA" id="ARBA00022692"/>
    </source>
</evidence>
<keyword evidence="3" id="KW-0645">Protease</keyword>
<proteinExistence type="inferred from homology"/>
<evidence type="ECO:0000313" key="9">
    <source>
        <dbReference type="Proteomes" id="UP000887565"/>
    </source>
</evidence>
<evidence type="ECO:0000256" key="6">
    <source>
        <dbReference type="ARBA" id="ARBA00022989"/>
    </source>
</evidence>
<keyword evidence="6" id="KW-1133">Transmembrane helix</keyword>
<dbReference type="Proteomes" id="UP000887565">
    <property type="component" value="Unplaced"/>
</dbReference>
<dbReference type="PANTHER" id="PTHR43066:SF1">
    <property type="entry name" value="RHOMBOID PROTEIN 2"/>
    <property type="match status" value="1"/>
</dbReference>
<dbReference type="InterPro" id="IPR035952">
    <property type="entry name" value="Rhomboid-like_sf"/>
</dbReference>
<name>A0A915KHY7_ROMCU</name>
<evidence type="ECO:0000313" key="10">
    <source>
        <dbReference type="WBParaSite" id="nRc.2.0.1.t38000-RA"/>
    </source>
</evidence>
<evidence type="ECO:0000256" key="7">
    <source>
        <dbReference type="ARBA" id="ARBA00023136"/>
    </source>
</evidence>
<keyword evidence="7" id="KW-0472">Membrane</keyword>
<dbReference type="GO" id="GO:0016020">
    <property type="term" value="C:membrane"/>
    <property type="evidence" value="ECO:0007669"/>
    <property type="project" value="UniProtKB-SubCell"/>
</dbReference>
<dbReference type="AlphaFoldDB" id="A0A915KHY7"/>
<accession>A0A915KHY7</accession>